<sequence>MAKPPQDIKQLFQEYSENDTMTIDDLLRFMIEFQKEENVTIHDVQGIFKHLNIFQSREGLLHLDYFFRYLLCDLNPPLPVKEKLDVTFSISEWFLFFEVE</sequence>
<evidence type="ECO:0000259" key="1">
    <source>
        <dbReference type="Pfam" id="PF09279"/>
    </source>
</evidence>
<comment type="caution">
    <text evidence="2">The sequence shown here is derived from an EMBL/GenBank/DDBJ whole genome shotgun (WGS) entry which is preliminary data.</text>
</comment>
<name>A0AA39TCB9_ACESA</name>
<evidence type="ECO:0000313" key="2">
    <source>
        <dbReference type="EMBL" id="KAK0604562.1"/>
    </source>
</evidence>
<dbReference type="InterPro" id="IPR015359">
    <property type="entry name" value="PLC_EF-hand-like"/>
</dbReference>
<protein>
    <recommendedName>
        <fullName evidence="1">Phosphoinositide-specific phospholipase C EF-hand-like domain-containing protein</fullName>
    </recommendedName>
</protein>
<feature type="domain" description="Phosphoinositide-specific phospholipase C EF-hand-like" evidence="1">
    <location>
        <begin position="6"/>
        <end position="72"/>
    </location>
</feature>
<reference evidence="2" key="1">
    <citation type="journal article" date="2022" name="Plant J.">
        <title>Strategies of tolerance reflected in two North American maple genomes.</title>
        <authorList>
            <person name="McEvoy S.L."/>
            <person name="Sezen U.U."/>
            <person name="Trouern-Trend A."/>
            <person name="McMahon S.M."/>
            <person name="Schaberg P.G."/>
            <person name="Yang J."/>
            <person name="Wegrzyn J.L."/>
            <person name="Swenson N.G."/>
        </authorList>
    </citation>
    <scope>NUCLEOTIDE SEQUENCE</scope>
    <source>
        <strain evidence="2">NS2018</strain>
    </source>
</reference>
<reference evidence="2" key="2">
    <citation type="submission" date="2023-06" db="EMBL/GenBank/DDBJ databases">
        <authorList>
            <person name="Swenson N.G."/>
            <person name="Wegrzyn J.L."/>
            <person name="Mcevoy S.L."/>
        </authorList>
    </citation>
    <scope>NUCLEOTIDE SEQUENCE</scope>
    <source>
        <strain evidence="2">NS2018</strain>
        <tissue evidence="2">Leaf</tissue>
    </source>
</reference>
<gene>
    <name evidence="2" type="ORF">LWI29_016923</name>
</gene>
<dbReference type="InterPro" id="IPR011992">
    <property type="entry name" value="EF-hand-dom_pair"/>
</dbReference>
<proteinExistence type="predicted"/>
<dbReference type="Proteomes" id="UP001168877">
    <property type="component" value="Unassembled WGS sequence"/>
</dbReference>
<accession>A0AA39TCB9</accession>
<organism evidence="2 3">
    <name type="scientific">Acer saccharum</name>
    <name type="common">Sugar maple</name>
    <dbReference type="NCBI Taxonomy" id="4024"/>
    <lineage>
        <taxon>Eukaryota</taxon>
        <taxon>Viridiplantae</taxon>
        <taxon>Streptophyta</taxon>
        <taxon>Embryophyta</taxon>
        <taxon>Tracheophyta</taxon>
        <taxon>Spermatophyta</taxon>
        <taxon>Magnoliopsida</taxon>
        <taxon>eudicotyledons</taxon>
        <taxon>Gunneridae</taxon>
        <taxon>Pentapetalae</taxon>
        <taxon>rosids</taxon>
        <taxon>malvids</taxon>
        <taxon>Sapindales</taxon>
        <taxon>Sapindaceae</taxon>
        <taxon>Hippocastanoideae</taxon>
        <taxon>Acereae</taxon>
        <taxon>Acer</taxon>
    </lineage>
</organism>
<dbReference type="AlphaFoldDB" id="A0AA39TCB9"/>
<keyword evidence="3" id="KW-1185">Reference proteome</keyword>
<dbReference type="Gene3D" id="1.10.238.10">
    <property type="entry name" value="EF-hand"/>
    <property type="match status" value="1"/>
</dbReference>
<dbReference type="EMBL" id="JAUESC010000002">
    <property type="protein sequence ID" value="KAK0604562.1"/>
    <property type="molecule type" value="Genomic_DNA"/>
</dbReference>
<evidence type="ECO:0000313" key="3">
    <source>
        <dbReference type="Proteomes" id="UP001168877"/>
    </source>
</evidence>
<dbReference type="SUPFAM" id="SSF47473">
    <property type="entry name" value="EF-hand"/>
    <property type="match status" value="1"/>
</dbReference>
<dbReference type="Pfam" id="PF09279">
    <property type="entry name" value="EF-hand_like"/>
    <property type="match status" value="1"/>
</dbReference>